<dbReference type="InterPro" id="IPR009915">
    <property type="entry name" value="NnrU_dom"/>
</dbReference>
<evidence type="ECO:0000256" key="5">
    <source>
        <dbReference type="SAM" id="Phobius"/>
    </source>
</evidence>
<comment type="caution">
    <text evidence="7">The sequence shown here is derived from an EMBL/GenBank/DDBJ whole genome shotgun (WGS) entry which is preliminary data.</text>
</comment>
<keyword evidence="4 5" id="KW-0472">Membrane</keyword>
<dbReference type="GO" id="GO:0016020">
    <property type="term" value="C:membrane"/>
    <property type="evidence" value="ECO:0007669"/>
    <property type="project" value="UniProtKB-SubCell"/>
</dbReference>
<comment type="subcellular location">
    <subcellularLocation>
        <location evidence="1">Membrane</location>
        <topology evidence="1">Multi-pass membrane protein</topology>
    </subcellularLocation>
</comment>
<feature type="transmembrane region" description="Helical" evidence="5">
    <location>
        <begin position="75"/>
        <end position="94"/>
    </location>
</feature>
<sequence>MTDWLEFIAALTLFMVSHMFPVRPPMRPWLIARLGTKGYFISYSFLSLLVLGWLIVAAARAPFVAVLPQWEIFRWAPLVVMPLACLIAVGGMMAQNPLSFGGLGKQPFDPDKPGMLAATRHPLLAAMALWAVSHVLANGDLAHVILFGLFAGFAVMGIFLIDRRKQRQLGQGEWQRLARGTARLNLIRLPLSPLPLVLAGSVMLVLILLHEPVIGYVPLPW</sequence>
<evidence type="ECO:0000256" key="2">
    <source>
        <dbReference type="ARBA" id="ARBA00022692"/>
    </source>
</evidence>
<accession>A0A6A4RGL1</accession>
<organism evidence="7 8">
    <name type="scientific">Parasedimentitalea maritima</name>
    <dbReference type="NCBI Taxonomy" id="2578117"/>
    <lineage>
        <taxon>Bacteria</taxon>
        <taxon>Pseudomonadati</taxon>
        <taxon>Pseudomonadota</taxon>
        <taxon>Alphaproteobacteria</taxon>
        <taxon>Rhodobacterales</taxon>
        <taxon>Paracoccaceae</taxon>
        <taxon>Parasedimentitalea</taxon>
    </lineage>
</organism>
<protein>
    <submittedName>
        <fullName evidence="7">NnrU family protein</fullName>
    </submittedName>
</protein>
<dbReference type="AlphaFoldDB" id="A0A6A4RGL1"/>
<evidence type="ECO:0000259" key="6">
    <source>
        <dbReference type="Pfam" id="PF07298"/>
    </source>
</evidence>
<evidence type="ECO:0000313" key="7">
    <source>
        <dbReference type="EMBL" id="KAE9629940.1"/>
    </source>
</evidence>
<feature type="transmembrane region" description="Helical" evidence="5">
    <location>
        <begin position="43"/>
        <end position="63"/>
    </location>
</feature>
<feature type="transmembrane region" description="Helical" evidence="5">
    <location>
        <begin position="6"/>
        <end position="22"/>
    </location>
</feature>
<feature type="transmembrane region" description="Helical" evidence="5">
    <location>
        <begin position="186"/>
        <end position="209"/>
    </location>
</feature>
<dbReference type="RefSeq" id="WP_158979059.1">
    <property type="nucleotide sequence ID" value="NZ_WSFO01000005.1"/>
</dbReference>
<evidence type="ECO:0000256" key="1">
    <source>
        <dbReference type="ARBA" id="ARBA00004141"/>
    </source>
</evidence>
<proteinExistence type="predicted"/>
<dbReference type="EMBL" id="WSFO01000005">
    <property type="protein sequence ID" value="KAE9629940.1"/>
    <property type="molecule type" value="Genomic_DNA"/>
</dbReference>
<evidence type="ECO:0000313" key="8">
    <source>
        <dbReference type="Proteomes" id="UP000441586"/>
    </source>
</evidence>
<feature type="domain" description="NnrU" evidence="6">
    <location>
        <begin position="7"/>
        <end position="218"/>
    </location>
</feature>
<gene>
    <name evidence="7" type="ORF">GP644_09580</name>
</gene>
<evidence type="ECO:0000256" key="3">
    <source>
        <dbReference type="ARBA" id="ARBA00022989"/>
    </source>
</evidence>
<name>A0A6A4RGL1_9RHOB</name>
<dbReference type="Pfam" id="PF07298">
    <property type="entry name" value="NnrU"/>
    <property type="match status" value="1"/>
</dbReference>
<feature type="transmembrane region" description="Helical" evidence="5">
    <location>
        <begin position="141"/>
        <end position="161"/>
    </location>
</feature>
<dbReference type="Proteomes" id="UP000441586">
    <property type="component" value="Unassembled WGS sequence"/>
</dbReference>
<reference evidence="7 8" key="1">
    <citation type="submission" date="2019-12" db="EMBL/GenBank/DDBJ databases">
        <authorList>
            <person name="Zhang Y.-J."/>
        </authorList>
    </citation>
    <scope>NUCLEOTIDE SEQUENCE [LARGE SCALE GENOMIC DNA]</scope>
    <source>
        <strain evidence="7 8">H18S-6</strain>
    </source>
</reference>
<keyword evidence="2 5" id="KW-0812">Transmembrane</keyword>
<keyword evidence="3 5" id="KW-1133">Transmembrane helix</keyword>
<evidence type="ECO:0000256" key="4">
    <source>
        <dbReference type="ARBA" id="ARBA00023136"/>
    </source>
</evidence>